<sequence length="716" mass="82059">MADSAGRDDDGMNSDSSQPSQNIEKEEGILDEESSSSESGTGTDTDKDDLEENNNPRPMLPKQMESRCKHVKDINPSDLSQLLQKKLKCMTCHDSVSFSCAHQDCINSLKSSCCKNSDHLLPHMAVHNHPPILYHDRKSILCTRCMVYTPVKRFLTHTKFSTSDKVEQETRKMEPLAFRGLLGYLNFGNTCYMNAVLQLLGHCSPFTQYLIELIPPGGWSNCSHDIPKTAIQMALDLRNMYSDFPLPYLSPWKIITCVRNEMPGFECFQQQDASEFMRNLLDILDRDLKTCSEYHRTNTLIEMGNPEMDYAIAMNAPHTKTAISAIFQGVLENQIQCHSCGFRSRTIENFLDLSIPIVGENEFEEMYASKKLDTPKAPCTSSNIEDGQDPGFLVHQGAFNKTSLESCLDRFFQNSTLQDDNQYSCSKCEVLVDATKSTKAHRLPEVIIIQLKRFRHTMFGSCKVGKVVEFPLRSQDFGRWTTSGEPALYDLVGFVVHEGRSLEFGHYVSYCRHEQDNQWYKFDDMVVTRCDATQVAKSQPYILMYRKHTTNGEPSISQNTESPFNFFASRRLFSDRDSEAWDVIRKCLDEDGKEKKVAGSSRKNIRKKKKRMTKQQITDILKKASIDDVEQHYKALQQIMDDIVKSLSQKDPNRDKNKASQDASKEALNNLVISMETWFKVMIKKKWVERRLEEERELDETHRLLYQDESIPNTSG</sequence>
<dbReference type="Bgee" id="WBGene00010702">
    <property type="expression patterns" value="Expressed in germ line (C elegans) and 4 other cell types or tissues"/>
</dbReference>
<dbReference type="PROSITE" id="PS50235">
    <property type="entry name" value="USP_3"/>
    <property type="match status" value="1"/>
</dbReference>
<dbReference type="SUPFAM" id="SSF54001">
    <property type="entry name" value="Cysteine proteinases"/>
    <property type="match status" value="1"/>
</dbReference>
<dbReference type="PANTHER" id="PTHR24006:SF943">
    <property type="entry name" value="UBIQUITIN CARBOXYL-TERMINAL HYDROLASE PUF"/>
    <property type="match status" value="1"/>
</dbReference>
<dbReference type="InterPro" id="IPR018200">
    <property type="entry name" value="USP_CS"/>
</dbReference>
<dbReference type="Gene3D" id="3.90.70.10">
    <property type="entry name" value="Cysteine proteinases"/>
    <property type="match status" value="1"/>
</dbReference>
<evidence type="ECO:0000313" key="6">
    <source>
        <dbReference type="Proteomes" id="UP000001940"/>
    </source>
</evidence>
<dbReference type="Reactome" id="R-CEL-5689880">
    <property type="pathway name" value="Ub-specific processing proteases"/>
</dbReference>
<evidence type="ECO:0000256" key="3">
    <source>
        <dbReference type="SAM" id="MobiDB-lite"/>
    </source>
</evidence>
<feature type="region of interest" description="Disordered" evidence="3">
    <location>
        <begin position="1"/>
        <end position="68"/>
    </location>
</feature>
<dbReference type="PROSITE" id="PS00972">
    <property type="entry name" value="USP_1"/>
    <property type="match status" value="1"/>
</dbReference>
<dbReference type="GO" id="GO:0006508">
    <property type="term" value="P:proteolysis"/>
    <property type="evidence" value="ECO:0007669"/>
    <property type="project" value="UniProtKB-KW"/>
</dbReference>
<dbReference type="GO" id="GO:0004843">
    <property type="term" value="F:cysteine-type deubiquitinase activity"/>
    <property type="evidence" value="ECO:0000318"/>
    <property type="project" value="GO_Central"/>
</dbReference>
<gene>
    <name evidence="5 7" type="primary">usp-33</name>
    <name evidence="5" type="ORF">CELE_K09A9.4</name>
    <name evidence="7" type="ORF">K09A9.4</name>
</gene>
<dbReference type="UCSC" id="K09A9.4">
    <property type="organism name" value="c. elegans"/>
</dbReference>
<evidence type="ECO:0000256" key="2">
    <source>
        <dbReference type="RuleBase" id="RU366025"/>
    </source>
</evidence>
<protein>
    <recommendedName>
        <fullName evidence="2">Ubiquitin carboxyl-terminal hydrolase</fullName>
        <ecNumber evidence="2">3.4.19.12</ecNumber>
    </recommendedName>
</protein>
<dbReference type="Pfam" id="PF00443">
    <property type="entry name" value="UCH"/>
    <property type="match status" value="1"/>
</dbReference>
<dbReference type="InterPro" id="IPR038765">
    <property type="entry name" value="Papain-like_cys_pep_sf"/>
</dbReference>
<dbReference type="AlphaFoldDB" id="Q93875"/>
<keyword evidence="2 5" id="KW-0378">Hydrolase</keyword>
<dbReference type="InParanoid" id="Q93875"/>
<dbReference type="WormBase" id="K09A9.4">
    <property type="protein sequence ID" value="CE31559"/>
    <property type="gene ID" value="WBGene00010702"/>
    <property type="gene designation" value="usp-33"/>
</dbReference>
<proteinExistence type="inferred from homology"/>
<dbReference type="InterPro" id="IPR028889">
    <property type="entry name" value="USP"/>
</dbReference>
<dbReference type="STRING" id="6239.K09A9.4.1"/>
<keyword evidence="2" id="KW-0833">Ubl conjugation pathway</keyword>
<dbReference type="KEGG" id="cel:CELE_K09A9.4"/>
<dbReference type="InterPro" id="IPR001394">
    <property type="entry name" value="Peptidase_C19_UCH"/>
</dbReference>
<evidence type="ECO:0000256" key="1">
    <source>
        <dbReference type="ARBA" id="ARBA00009085"/>
    </source>
</evidence>
<dbReference type="FunCoup" id="Q93875">
    <property type="interactions" value="2580"/>
</dbReference>
<dbReference type="eggNOG" id="KOG1870">
    <property type="taxonomic scope" value="Eukaryota"/>
</dbReference>
<dbReference type="HOGENOM" id="CLU_015063_0_0_1"/>
<dbReference type="EC" id="3.4.19.12" evidence="2"/>
<feature type="domain" description="USP" evidence="4">
    <location>
        <begin position="182"/>
        <end position="548"/>
    </location>
</feature>
<dbReference type="OMA" id="INESIEM"/>
<comment type="catalytic activity">
    <reaction evidence="2">
        <text>Thiol-dependent hydrolysis of ester, thioester, amide, peptide and isopeptide bonds formed by the C-terminal Gly of ubiquitin (a 76-residue protein attached to proteins as an intracellular targeting signal).</text>
        <dbReference type="EC" id="3.4.19.12"/>
    </reaction>
</comment>
<dbReference type="PhylomeDB" id="Q93875"/>
<dbReference type="PaxDb" id="6239-K09A9.4"/>
<dbReference type="PIR" id="T23531">
    <property type="entry name" value="T23531"/>
</dbReference>
<dbReference type="EMBL" id="BX284606">
    <property type="protein sequence ID" value="CAB01885.2"/>
    <property type="molecule type" value="Genomic_DNA"/>
</dbReference>
<keyword evidence="2" id="KW-0788">Thiol protease</keyword>
<dbReference type="GO" id="GO:0016579">
    <property type="term" value="P:protein deubiquitination"/>
    <property type="evidence" value="ECO:0007669"/>
    <property type="project" value="InterPro"/>
</dbReference>
<dbReference type="OrthoDB" id="21192at2759"/>
<dbReference type="GO" id="GO:0005829">
    <property type="term" value="C:cytosol"/>
    <property type="evidence" value="ECO:0000318"/>
    <property type="project" value="GO_Central"/>
</dbReference>
<evidence type="ECO:0000259" key="4">
    <source>
        <dbReference type="PROSITE" id="PS50235"/>
    </source>
</evidence>
<dbReference type="PANTHER" id="PTHR24006">
    <property type="entry name" value="UBIQUITIN CARBOXYL-TERMINAL HYDROLASE"/>
    <property type="match status" value="1"/>
</dbReference>
<dbReference type="PROSITE" id="PS00973">
    <property type="entry name" value="USP_2"/>
    <property type="match status" value="1"/>
</dbReference>
<dbReference type="CDD" id="cd02257">
    <property type="entry name" value="Peptidase_C19"/>
    <property type="match status" value="1"/>
</dbReference>
<name>Q93875_CAEEL</name>
<comment type="similarity">
    <text evidence="1 2">Belongs to the peptidase C19 family.</text>
</comment>
<dbReference type="CTD" id="181647"/>
<dbReference type="AGR" id="WB:WBGene00010702"/>
<feature type="compositionally biased region" description="Polar residues" evidence="3">
    <location>
        <begin position="13"/>
        <end position="22"/>
    </location>
</feature>
<dbReference type="Proteomes" id="UP000001940">
    <property type="component" value="Chromosome X"/>
</dbReference>
<evidence type="ECO:0000313" key="7">
    <source>
        <dbReference type="WormBase" id="K09A9.4"/>
    </source>
</evidence>
<dbReference type="SMR" id="Q93875"/>
<dbReference type="MEROPS" id="C19.A35"/>
<dbReference type="GO" id="GO:0031647">
    <property type="term" value="P:regulation of protein stability"/>
    <property type="evidence" value="ECO:0000318"/>
    <property type="project" value="GO_Central"/>
</dbReference>
<dbReference type="GeneID" id="181647"/>
<feature type="compositionally biased region" description="Basic and acidic residues" evidence="3">
    <location>
        <begin position="1"/>
        <end position="10"/>
    </location>
</feature>
<dbReference type="GO" id="GO:0005634">
    <property type="term" value="C:nucleus"/>
    <property type="evidence" value="ECO:0000318"/>
    <property type="project" value="GO_Central"/>
</dbReference>
<keyword evidence="6" id="KW-1185">Reference proteome</keyword>
<dbReference type="PeptideAtlas" id="Q93875"/>
<accession>Q93875</accession>
<reference evidence="5 6" key="1">
    <citation type="journal article" date="1998" name="Science">
        <title>Genome sequence of the nematode C. elegans: a platform for investigating biology.</title>
        <authorList>
            <consortium name="The C. elegans sequencing consortium"/>
            <person name="Sulson J.E."/>
            <person name="Waterston R."/>
        </authorList>
    </citation>
    <scope>NUCLEOTIDE SEQUENCE [LARGE SCALE GENOMIC DNA]</scope>
    <source>
        <strain evidence="5 6">Bristol N2</strain>
    </source>
</reference>
<dbReference type="RefSeq" id="NP_510570.2">
    <property type="nucleotide sequence ID" value="NM_078169.6"/>
</dbReference>
<dbReference type="InterPro" id="IPR050164">
    <property type="entry name" value="Peptidase_C19"/>
</dbReference>
<organism evidence="5 6">
    <name type="scientific">Caenorhabditis elegans</name>
    <dbReference type="NCBI Taxonomy" id="6239"/>
    <lineage>
        <taxon>Eukaryota</taxon>
        <taxon>Metazoa</taxon>
        <taxon>Ecdysozoa</taxon>
        <taxon>Nematoda</taxon>
        <taxon>Chromadorea</taxon>
        <taxon>Rhabditida</taxon>
        <taxon>Rhabditina</taxon>
        <taxon>Rhabditomorpha</taxon>
        <taxon>Rhabditoidea</taxon>
        <taxon>Rhabditidae</taxon>
        <taxon>Peloderinae</taxon>
        <taxon>Caenorhabditis</taxon>
    </lineage>
</organism>
<evidence type="ECO:0000313" key="5">
    <source>
        <dbReference type="EMBL" id="CAB01885.2"/>
    </source>
</evidence>
<keyword evidence="2" id="KW-0645">Protease</keyword>